<evidence type="ECO:0000313" key="3">
    <source>
        <dbReference type="Proteomes" id="UP000001556"/>
    </source>
</evidence>
<dbReference type="InterPro" id="IPR020256">
    <property type="entry name" value="Spore_coat_CotJA"/>
</dbReference>
<name>A4J8K8_DESRM</name>
<dbReference type="Pfam" id="PF11007">
    <property type="entry name" value="CotJA"/>
    <property type="match status" value="1"/>
</dbReference>
<accession>A4J8K8</accession>
<dbReference type="HOGENOM" id="CLU_2408511_0_0_9"/>
<dbReference type="KEGG" id="drm:Dred_2907"/>
<dbReference type="RefSeq" id="WP_011879203.1">
    <property type="nucleotide sequence ID" value="NC_009253.1"/>
</dbReference>
<organism evidence="2 3">
    <name type="scientific">Desulforamulus reducens (strain ATCC BAA-1160 / DSM 100696 / MI-1)</name>
    <name type="common">Desulfotomaculum reducens</name>
    <dbReference type="NCBI Taxonomy" id="349161"/>
    <lineage>
        <taxon>Bacteria</taxon>
        <taxon>Bacillati</taxon>
        <taxon>Bacillota</taxon>
        <taxon>Clostridia</taxon>
        <taxon>Eubacteriales</taxon>
        <taxon>Peptococcaceae</taxon>
        <taxon>Desulforamulus</taxon>
    </lineage>
</organism>
<feature type="compositionally biased region" description="Basic and acidic residues" evidence="1">
    <location>
        <begin position="1"/>
        <end position="10"/>
    </location>
</feature>
<keyword evidence="3" id="KW-1185">Reference proteome</keyword>
<dbReference type="OrthoDB" id="9800571at2"/>
<evidence type="ECO:0008006" key="4">
    <source>
        <dbReference type="Google" id="ProtNLM"/>
    </source>
</evidence>
<evidence type="ECO:0000313" key="2">
    <source>
        <dbReference type="EMBL" id="ABO51411.1"/>
    </source>
</evidence>
<gene>
    <name evidence="2" type="ordered locus">Dred_2907</name>
</gene>
<feature type="region of interest" description="Disordered" evidence="1">
    <location>
        <begin position="1"/>
        <end position="42"/>
    </location>
</feature>
<evidence type="ECO:0000256" key="1">
    <source>
        <dbReference type="SAM" id="MobiDB-lite"/>
    </source>
</evidence>
<dbReference type="EMBL" id="CP000612">
    <property type="protein sequence ID" value="ABO51411.1"/>
    <property type="molecule type" value="Genomic_DNA"/>
</dbReference>
<dbReference type="STRING" id="349161.Dred_2907"/>
<dbReference type="AlphaFoldDB" id="A4J8K8"/>
<reference evidence="2 3" key="1">
    <citation type="submission" date="2007-03" db="EMBL/GenBank/DDBJ databases">
        <title>Complete sequence of Desulfotomaculum reducens MI-1.</title>
        <authorList>
            <consortium name="US DOE Joint Genome Institute"/>
            <person name="Copeland A."/>
            <person name="Lucas S."/>
            <person name="Lapidus A."/>
            <person name="Barry K."/>
            <person name="Detter J.C."/>
            <person name="Glavina del Rio T."/>
            <person name="Hammon N."/>
            <person name="Israni S."/>
            <person name="Dalin E."/>
            <person name="Tice H."/>
            <person name="Pitluck S."/>
            <person name="Sims D."/>
            <person name="Brettin T."/>
            <person name="Bruce D."/>
            <person name="Han C."/>
            <person name="Tapia R."/>
            <person name="Schmutz J."/>
            <person name="Larimer F."/>
            <person name="Land M."/>
            <person name="Hauser L."/>
            <person name="Kyrpides N."/>
            <person name="Kim E."/>
            <person name="Tebo B.M."/>
            <person name="Richardson P."/>
        </authorList>
    </citation>
    <scope>NUCLEOTIDE SEQUENCE [LARGE SCALE GENOMIC DNA]</scope>
    <source>
        <strain evidence="2 3">MI-1</strain>
    </source>
</reference>
<sequence>MSKEDKKIDQTKAQAAPMGPMTGQQGMVYPGQPGINPPYPPMPGTQPGYCPGVPYPGMELAQAYVPIQPCGGPQYDLRKALEVGTLYPELYKPYLYPHK</sequence>
<protein>
    <recommendedName>
        <fullName evidence="4">Spore coat associated protein CotJA</fullName>
    </recommendedName>
</protein>
<dbReference type="Proteomes" id="UP000001556">
    <property type="component" value="Chromosome"/>
</dbReference>
<proteinExistence type="predicted"/>